<dbReference type="PANTHER" id="PTHR43744:SF12">
    <property type="entry name" value="ABC TRANSPORTER PERMEASE PROTEIN MG189-RELATED"/>
    <property type="match status" value="1"/>
</dbReference>
<evidence type="ECO:0000313" key="9">
    <source>
        <dbReference type="Proteomes" id="UP000288028"/>
    </source>
</evidence>
<dbReference type="RefSeq" id="WP_126793503.1">
    <property type="nucleotide sequence ID" value="NZ_CP060720.1"/>
</dbReference>
<dbReference type="EMBL" id="NGKB01000006">
    <property type="protein sequence ID" value="RSU14865.1"/>
    <property type="molecule type" value="Genomic_DNA"/>
</dbReference>
<dbReference type="PANTHER" id="PTHR43744">
    <property type="entry name" value="ABC TRANSPORTER PERMEASE PROTEIN MG189-RELATED-RELATED"/>
    <property type="match status" value="1"/>
</dbReference>
<comment type="similarity">
    <text evidence="7">Belongs to the binding-protein-dependent transport system permease family.</text>
</comment>
<keyword evidence="2 7" id="KW-0813">Transport</keyword>
<name>A0A430B3E6_9ENTE</name>
<evidence type="ECO:0000256" key="1">
    <source>
        <dbReference type="ARBA" id="ARBA00004651"/>
    </source>
</evidence>
<dbReference type="InterPro" id="IPR000515">
    <property type="entry name" value="MetI-like"/>
</dbReference>
<feature type="transmembrane region" description="Helical" evidence="7">
    <location>
        <begin position="12"/>
        <end position="32"/>
    </location>
</feature>
<dbReference type="InterPro" id="IPR035906">
    <property type="entry name" value="MetI-like_sf"/>
</dbReference>
<keyword evidence="9" id="KW-1185">Reference proteome</keyword>
<sequence>MKNLKSGKKIVVHLLLILGSFLMVFPFVWMVLTALKTNTEAIAVPPTFFAEVPQWANFTKIFTELNFGQFYLNTFISTAVITVGQVFFCSMAAYAFARLEFPFKNALFIILLSVLMVPGQIFLIPQYIIVQKLGLLDSIPALFLPGLFSAFGTFLLRQFFLTIPKEIEEAAIIDGCSRIKIFFTIIVPLSRSALISLSIFSLLYGWNSLLWPLIINTSTEKMTLSAGLASLSGQHSTDYPLMMAGSFLAVIPLIILFLIFQKQFIEGIALSGSKS</sequence>
<evidence type="ECO:0000256" key="3">
    <source>
        <dbReference type="ARBA" id="ARBA00022475"/>
    </source>
</evidence>
<dbReference type="Pfam" id="PF00528">
    <property type="entry name" value="BPD_transp_1"/>
    <property type="match status" value="1"/>
</dbReference>
<feature type="transmembrane region" description="Helical" evidence="7">
    <location>
        <begin position="239"/>
        <end position="260"/>
    </location>
</feature>
<organism evidence="8 9">
    <name type="scientific">Vagococcus carniphilus</name>
    <dbReference type="NCBI Taxonomy" id="218144"/>
    <lineage>
        <taxon>Bacteria</taxon>
        <taxon>Bacillati</taxon>
        <taxon>Bacillota</taxon>
        <taxon>Bacilli</taxon>
        <taxon>Lactobacillales</taxon>
        <taxon>Enterococcaceae</taxon>
        <taxon>Vagococcus</taxon>
    </lineage>
</organism>
<dbReference type="GO" id="GO:0005886">
    <property type="term" value="C:plasma membrane"/>
    <property type="evidence" value="ECO:0007669"/>
    <property type="project" value="UniProtKB-SubCell"/>
</dbReference>
<keyword evidence="6 7" id="KW-0472">Membrane</keyword>
<dbReference type="OrthoDB" id="9771544at2"/>
<reference evidence="8 9" key="1">
    <citation type="submission" date="2017-05" db="EMBL/GenBank/DDBJ databases">
        <title>Vagococcus spp. assemblies.</title>
        <authorList>
            <person name="Gulvik C.A."/>
        </authorList>
    </citation>
    <scope>NUCLEOTIDE SEQUENCE [LARGE SCALE GENOMIC DNA]</scope>
    <source>
        <strain evidence="8 9">SS1714</strain>
    </source>
</reference>
<evidence type="ECO:0000256" key="2">
    <source>
        <dbReference type="ARBA" id="ARBA00022448"/>
    </source>
</evidence>
<dbReference type="AlphaFoldDB" id="A0A430B3E6"/>
<comment type="caution">
    <text evidence="8">The sequence shown here is derived from an EMBL/GenBank/DDBJ whole genome shotgun (WGS) entry which is preliminary data.</text>
</comment>
<evidence type="ECO:0000256" key="7">
    <source>
        <dbReference type="RuleBase" id="RU363032"/>
    </source>
</evidence>
<dbReference type="GO" id="GO:0055085">
    <property type="term" value="P:transmembrane transport"/>
    <property type="evidence" value="ECO:0007669"/>
    <property type="project" value="InterPro"/>
</dbReference>
<feature type="transmembrane region" description="Helical" evidence="7">
    <location>
        <begin position="70"/>
        <end position="94"/>
    </location>
</feature>
<proteinExistence type="inferred from homology"/>
<feature type="transmembrane region" description="Helical" evidence="7">
    <location>
        <begin position="181"/>
        <end position="206"/>
    </location>
</feature>
<dbReference type="Gene3D" id="1.10.3720.10">
    <property type="entry name" value="MetI-like"/>
    <property type="match status" value="1"/>
</dbReference>
<evidence type="ECO:0000256" key="5">
    <source>
        <dbReference type="ARBA" id="ARBA00022989"/>
    </source>
</evidence>
<evidence type="ECO:0000256" key="6">
    <source>
        <dbReference type="ARBA" id="ARBA00023136"/>
    </source>
</evidence>
<keyword evidence="4 7" id="KW-0812">Transmembrane</keyword>
<feature type="transmembrane region" description="Helical" evidence="7">
    <location>
        <begin position="141"/>
        <end position="160"/>
    </location>
</feature>
<feature type="transmembrane region" description="Helical" evidence="7">
    <location>
        <begin position="106"/>
        <end position="129"/>
    </location>
</feature>
<dbReference type="CDD" id="cd06261">
    <property type="entry name" value="TM_PBP2"/>
    <property type="match status" value="1"/>
</dbReference>
<gene>
    <name evidence="8" type="ORF">CBF28_07285</name>
</gene>
<dbReference type="PROSITE" id="PS50928">
    <property type="entry name" value="ABC_TM1"/>
    <property type="match status" value="1"/>
</dbReference>
<keyword evidence="5 7" id="KW-1133">Transmembrane helix</keyword>
<dbReference type="GeneID" id="95579519"/>
<dbReference type="SUPFAM" id="SSF161098">
    <property type="entry name" value="MetI-like"/>
    <property type="match status" value="1"/>
</dbReference>
<protein>
    <submittedName>
        <fullName evidence="8">Sugar ABC transporter permease</fullName>
    </submittedName>
</protein>
<dbReference type="Proteomes" id="UP000288028">
    <property type="component" value="Unassembled WGS sequence"/>
</dbReference>
<keyword evidence="3" id="KW-1003">Cell membrane</keyword>
<evidence type="ECO:0000313" key="8">
    <source>
        <dbReference type="EMBL" id="RSU14865.1"/>
    </source>
</evidence>
<evidence type="ECO:0000256" key="4">
    <source>
        <dbReference type="ARBA" id="ARBA00022692"/>
    </source>
</evidence>
<accession>A0A430B3E6</accession>
<comment type="subcellular location">
    <subcellularLocation>
        <location evidence="1 7">Cell membrane</location>
        <topology evidence="1 7">Multi-pass membrane protein</topology>
    </subcellularLocation>
</comment>